<organism evidence="4 5">
    <name type="scientific">Myxococcus virescens</name>
    <dbReference type="NCBI Taxonomy" id="83456"/>
    <lineage>
        <taxon>Bacteria</taxon>
        <taxon>Pseudomonadati</taxon>
        <taxon>Myxococcota</taxon>
        <taxon>Myxococcia</taxon>
        <taxon>Myxococcales</taxon>
        <taxon>Cystobacterineae</taxon>
        <taxon>Myxococcaceae</taxon>
        <taxon>Myxococcus</taxon>
    </lineage>
</organism>
<gene>
    <name evidence="4" type="ORF">MVI01_33820</name>
</gene>
<sequence>MLGRVHSGMSKLKITIVDDDRDTRELLAAALEYEGFAVTMAANGLRLIASLQLHRPHAILLDVNMSWIDGFELCRAVKKNEQFRDIPVIFISGRGEPEDKRHGMAVGAADYFVKPLDMDKLVSRIRELVPAQIP</sequence>
<dbReference type="EMBL" id="BJVY01000017">
    <property type="protein sequence ID" value="GEL71598.1"/>
    <property type="molecule type" value="Genomic_DNA"/>
</dbReference>
<feature type="domain" description="Response regulatory" evidence="3">
    <location>
        <begin position="13"/>
        <end position="129"/>
    </location>
</feature>
<evidence type="ECO:0000259" key="3">
    <source>
        <dbReference type="PROSITE" id="PS50110"/>
    </source>
</evidence>
<reference evidence="4 5" key="1">
    <citation type="submission" date="2019-07" db="EMBL/GenBank/DDBJ databases">
        <title>Whole genome shotgun sequence of Myxococcus virescens NBRC 100334.</title>
        <authorList>
            <person name="Hosoyama A."/>
            <person name="Uohara A."/>
            <person name="Ohji S."/>
            <person name="Ichikawa N."/>
        </authorList>
    </citation>
    <scope>NUCLEOTIDE SEQUENCE [LARGE SCALE GENOMIC DNA]</scope>
    <source>
        <strain evidence="4 5">NBRC 100334</strain>
    </source>
</reference>
<evidence type="ECO:0000313" key="5">
    <source>
        <dbReference type="Proteomes" id="UP000321224"/>
    </source>
</evidence>
<dbReference type="CDD" id="cd17574">
    <property type="entry name" value="REC_OmpR"/>
    <property type="match status" value="1"/>
</dbReference>
<dbReference type="GO" id="GO:0000160">
    <property type="term" value="P:phosphorelay signal transduction system"/>
    <property type="evidence" value="ECO:0007669"/>
    <property type="project" value="InterPro"/>
</dbReference>
<dbReference type="InterPro" id="IPR011006">
    <property type="entry name" value="CheY-like_superfamily"/>
</dbReference>
<accession>A0A511HDH2</accession>
<dbReference type="Proteomes" id="UP000321224">
    <property type="component" value="Unassembled WGS sequence"/>
</dbReference>
<dbReference type="SUPFAM" id="SSF52172">
    <property type="entry name" value="CheY-like"/>
    <property type="match status" value="1"/>
</dbReference>
<dbReference type="AlphaFoldDB" id="A0A511HDH2"/>
<dbReference type="InterPro" id="IPR001789">
    <property type="entry name" value="Sig_transdc_resp-reg_receiver"/>
</dbReference>
<protein>
    <recommendedName>
        <fullName evidence="3">Response regulatory domain-containing protein</fullName>
    </recommendedName>
</protein>
<evidence type="ECO:0000256" key="1">
    <source>
        <dbReference type="ARBA" id="ARBA00022553"/>
    </source>
</evidence>
<dbReference type="PANTHER" id="PTHR44591">
    <property type="entry name" value="STRESS RESPONSE REGULATOR PROTEIN 1"/>
    <property type="match status" value="1"/>
</dbReference>
<evidence type="ECO:0000313" key="4">
    <source>
        <dbReference type="EMBL" id="GEL71598.1"/>
    </source>
</evidence>
<proteinExistence type="predicted"/>
<dbReference type="PANTHER" id="PTHR44591:SF3">
    <property type="entry name" value="RESPONSE REGULATORY DOMAIN-CONTAINING PROTEIN"/>
    <property type="match status" value="1"/>
</dbReference>
<dbReference type="Pfam" id="PF00072">
    <property type="entry name" value="Response_reg"/>
    <property type="match status" value="1"/>
</dbReference>
<dbReference type="SMART" id="SM00448">
    <property type="entry name" value="REC"/>
    <property type="match status" value="1"/>
</dbReference>
<evidence type="ECO:0000256" key="2">
    <source>
        <dbReference type="PROSITE-ProRule" id="PRU00169"/>
    </source>
</evidence>
<comment type="caution">
    <text evidence="4">The sequence shown here is derived from an EMBL/GenBank/DDBJ whole genome shotgun (WGS) entry which is preliminary data.</text>
</comment>
<dbReference type="Gene3D" id="3.40.50.2300">
    <property type="match status" value="1"/>
</dbReference>
<dbReference type="PROSITE" id="PS50110">
    <property type="entry name" value="RESPONSE_REGULATORY"/>
    <property type="match status" value="1"/>
</dbReference>
<feature type="modified residue" description="4-aspartylphosphate" evidence="2">
    <location>
        <position position="62"/>
    </location>
</feature>
<name>A0A511HDH2_9BACT</name>
<dbReference type="InterPro" id="IPR050595">
    <property type="entry name" value="Bact_response_regulator"/>
</dbReference>
<keyword evidence="1 2" id="KW-0597">Phosphoprotein</keyword>